<dbReference type="Proteomes" id="UP000029015">
    <property type="component" value="Unassembled WGS sequence"/>
</dbReference>
<evidence type="ECO:0000256" key="3">
    <source>
        <dbReference type="ARBA" id="ARBA00022475"/>
    </source>
</evidence>
<dbReference type="AlphaFoldDB" id="A0A086Z064"/>
<evidence type="ECO:0000256" key="7">
    <source>
        <dbReference type="ARBA" id="ARBA00023136"/>
    </source>
</evidence>
<keyword evidence="7 9" id="KW-0472">Membrane</keyword>
<comment type="subcellular location">
    <subcellularLocation>
        <location evidence="1">Cell membrane</location>
        <topology evidence="1">Multi-pass membrane protein</topology>
    </subcellularLocation>
</comment>
<dbReference type="GO" id="GO:0005886">
    <property type="term" value="C:plasma membrane"/>
    <property type="evidence" value="ECO:0007669"/>
    <property type="project" value="UniProtKB-SubCell"/>
</dbReference>
<feature type="region of interest" description="Disordered" evidence="8">
    <location>
        <begin position="1"/>
        <end position="35"/>
    </location>
</feature>
<keyword evidence="2" id="KW-0813">Transport</keyword>
<organism evidence="11 12">
    <name type="scientific">Bifidobacterium actinocoloniiforme DSM 22766</name>
    <dbReference type="NCBI Taxonomy" id="1437605"/>
    <lineage>
        <taxon>Bacteria</taxon>
        <taxon>Bacillati</taxon>
        <taxon>Actinomycetota</taxon>
        <taxon>Actinomycetes</taxon>
        <taxon>Bifidobacteriales</taxon>
        <taxon>Bifidobacteriaceae</taxon>
        <taxon>Bifidobacterium</taxon>
    </lineage>
</organism>
<gene>
    <name evidence="11" type="ORF">BACT_0615</name>
</gene>
<proteinExistence type="predicted"/>
<dbReference type="GO" id="GO:0008982">
    <property type="term" value="F:protein-N(PI)-phosphohistidine-sugar phosphotransferase activity"/>
    <property type="evidence" value="ECO:0007669"/>
    <property type="project" value="InterPro"/>
</dbReference>
<evidence type="ECO:0000256" key="6">
    <source>
        <dbReference type="ARBA" id="ARBA00022989"/>
    </source>
</evidence>
<dbReference type="STRING" id="1437605.AB656_01685"/>
<dbReference type="OrthoDB" id="396983at2"/>
<keyword evidence="5 9" id="KW-0812">Transmembrane</keyword>
<feature type="transmembrane region" description="Helical" evidence="9">
    <location>
        <begin position="167"/>
        <end position="189"/>
    </location>
</feature>
<evidence type="ECO:0000256" key="8">
    <source>
        <dbReference type="SAM" id="MobiDB-lite"/>
    </source>
</evidence>
<dbReference type="RefSeq" id="WP_144418908.1">
    <property type="nucleotide sequence ID" value="NZ_CP011786.1"/>
</dbReference>
<dbReference type="GO" id="GO:0009401">
    <property type="term" value="P:phosphoenolpyruvate-dependent sugar phosphotransferase system"/>
    <property type="evidence" value="ECO:0007669"/>
    <property type="project" value="InterPro"/>
</dbReference>
<protein>
    <submittedName>
        <fullName evidence="11">Membrane protein, putative toxin regulator</fullName>
    </submittedName>
</protein>
<feature type="transmembrane region" description="Helical" evidence="9">
    <location>
        <begin position="318"/>
        <end position="338"/>
    </location>
</feature>
<name>A0A086Z064_9BIFI</name>
<comment type="caution">
    <text evidence="11">The sequence shown here is derived from an EMBL/GenBank/DDBJ whole genome shotgun (WGS) entry which is preliminary data.</text>
</comment>
<dbReference type="InterPro" id="IPR003352">
    <property type="entry name" value="PTS_EIIC"/>
</dbReference>
<reference evidence="11 12" key="1">
    <citation type="submission" date="2014-03" db="EMBL/GenBank/DDBJ databases">
        <title>Genomics of Bifidobacteria.</title>
        <authorList>
            <person name="Ventura M."/>
            <person name="Milani C."/>
            <person name="Lugli G.A."/>
        </authorList>
    </citation>
    <scope>NUCLEOTIDE SEQUENCE [LARGE SCALE GENOMIC DNA]</scope>
    <source>
        <strain evidence="11 12">DSM 22766</strain>
    </source>
</reference>
<evidence type="ECO:0000256" key="9">
    <source>
        <dbReference type="SAM" id="Phobius"/>
    </source>
</evidence>
<keyword evidence="12" id="KW-1185">Reference proteome</keyword>
<evidence type="ECO:0000313" key="11">
    <source>
        <dbReference type="EMBL" id="KFI39914.1"/>
    </source>
</evidence>
<evidence type="ECO:0000313" key="12">
    <source>
        <dbReference type="Proteomes" id="UP000029015"/>
    </source>
</evidence>
<feature type="transmembrane region" description="Helical" evidence="9">
    <location>
        <begin position="133"/>
        <end position="155"/>
    </location>
</feature>
<feature type="domain" description="Phosphotransferase system EIIC" evidence="10">
    <location>
        <begin position="45"/>
        <end position="377"/>
    </location>
</feature>
<evidence type="ECO:0000256" key="2">
    <source>
        <dbReference type="ARBA" id="ARBA00022448"/>
    </source>
</evidence>
<evidence type="ECO:0000259" key="10">
    <source>
        <dbReference type="Pfam" id="PF13303"/>
    </source>
</evidence>
<evidence type="ECO:0000256" key="5">
    <source>
        <dbReference type="ARBA" id="ARBA00022692"/>
    </source>
</evidence>
<dbReference type="EMBL" id="JGYK01000001">
    <property type="protein sequence ID" value="KFI39914.1"/>
    <property type="molecule type" value="Genomic_DNA"/>
</dbReference>
<keyword evidence="3" id="KW-1003">Cell membrane</keyword>
<dbReference type="eggNOG" id="COG3641">
    <property type="taxonomic scope" value="Bacteria"/>
</dbReference>
<sequence>MNTTSVSPATSDGPTPASSIKATNSQETPTPAQDSFSTKAKAMIMDILNGLSTGIIVALVPGALLNALVKYLLPVAPWLRPIPTMTGMAQVLLPAVSAVCVGMIAKFTPIQTSSLALAAALGAGNWKVSGKGLALAGPGDVINLAVTIAVGYLVLKLLGDMLKTYTILLLPTLVILIAGGIGMLTYGPVSSLTRWVGAGVNALTSFQPVPMGVLMGAAFALIIVSPISSVGIAAAIGVTGIAAGSANLGITAAALALAIYGRETNSVGTSLAHFLGSPKIQMANLLSRPKLLLPLTINAAIMGGVGAACGIQGTPASAGFGLSGLIGPLAAIEAQGGFTTAHVLEAALLFAILPVALGYLSDLIFTRLLDYQKPEYYAITYS</sequence>
<feature type="transmembrane region" description="Helical" evidence="9">
    <location>
        <begin position="209"/>
        <end position="227"/>
    </location>
</feature>
<dbReference type="Pfam" id="PF13303">
    <property type="entry name" value="PTS_EIIC_2"/>
    <property type="match status" value="1"/>
</dbReference>
<feature type="transmembrane region" description="Helical" evidence="9">
    <location>
        <begin position="291"/>
        <end position="311"/>
    </location>
</feature>
<keyword evidence="6 9" id="KW-1133">Transmembrane helix</keyword>
<accession>A0A086Z064</accession>
<feature type="transmembrane region" description="Helical" evidence="9">
    <location>
        <begin position="344"/>
        <end position="365"/>
    </location>
</feature>
<feature type="transmembrane region" description="Helical" evidence="9">
    <location>
        <begin position="51"/>
        <end position="73"/>
    </location>
</feature>
<keyword evidence="4" id="KW-0762">Sugar transport</keyword>
<evidence type="ECO:0000256" key="4">
    <source>
        <dbReference type="ARBA" id="ARBA00022597"/>
    </source>
</evidence>
<evidence type="ECO:0000256" key="1">
    <source>
        <dbReference type="ARBA" id="ARBA00004651"/>
    </source>
</evidence>
<feature type="transmembrane region" description="Helical" evidence="9">
    <location>
        <begin position="234"/>
        <end position="260"/>
    </location>
</feature>